<organism evidence="1 2">
    <name type="scientific">Citrus sinensis</name>
    <name type="common">Sweet orange</name>
    <name type="synonym">Citrus aurantium var. sinensis</name>
    <dbReference type="NCBI Taxonomy" id="2711"/>
    <lineage>
        <taxon>Eukaryota</taxon>
        <taxon>Viridiplantae</taxon>
        <taxon>Streptophyta</taxon>
        <taxon>Embryophyta</taxon>
        <taxon>Tracheophyta</taxon>
        <taxon>Spermatophyta</taxon>
        <taxon>Magnoliopsida</taxon>
        <taxon>eudicotyledons</taxon>
        <taxon>Gunneridae</taxon>
        <taxon>Pentapetalae</taxon>
        <taxon>rosids</taxon>
        <taxon>malvids</taxon>
        <taxon>Sapindales</taxon>
        <taxon>Rutaceae</taxon>
        <taxon>Aurantioideae</taxon>
        <taxon>Citrus</taxon>
    </lineage>
</organism>
<sequence>MSFHSSSHILFLFWCKVDEIELNFPSSDMINFQVGLINKRLDAGRFKTVHSCHLILPFLINGLGTKWFK</sequence>
<accession>A0A067DF08</accession>
<evidence type="ECO:0000313" key="2">
    <source>
        <dbReference type="Proteomes" id="UP000027120"/>
    </source>
</evidence>
<evidence type="ECO:0000313" key="1">
    <source>
        <dbReference type="EMBL" id="KDO37617.1"/>
    </source>
</evidence>
<dbReference type="EMBL" id="KK790156">
    <property type="protein sequence ID" value="KDO37617.1"/>
    <property type="molecule type" value="Genomic_DNA"/>
</dbReference>
<name>A0A067DF08_CITSI</name>
<keyword evidence="2" id="KW-1185">Reference proteome</keyword>
<proteinExistence type="predicted"/>
<gene>
    <name evidence="1" type="ORF">CISIN_1g044145mg</name>
</gene>
<dbReference type="Proteomes" id="UP000027120">
    <property type="component" value="Unassembled WGS sequence"/>
</dbReference>
<protein>
    <submittedName>
        <fullName evidence="1">Uncharacterized protein</fullName>
    </submittedName>
</protein>
<dbReference type="AlphaFoldDB" id="A0A067DF08"/>
<reference evidence="1 2" key="1">
    <citation type="submission" date="2014-04" db="EMBL/GenBank/DDBJ databases">
        <authorList>
            <consortium name="International Citrus Genome Consortium"/>
            <person name="Gmitter F."/>
            <person name="Chen C."/>
            <person name="Farmerie W."/>
            <person name="Harkins T."/>
            <person name="Desany B."/>
            <person name="Mohiuddin M."/>
            <person name="Kodira C."/>
            <person name="Borodovsky M."/>
            <person name="Lomsadze A."/>
            <person name="Burns P."/>
            <person name="Jenkins J."/>
            <person name="Prochnik S."/>
            <person name="Shu S."/>
            <person name="Chapman J."/>
            <person name="Pitluck S."/>
            <person name="Schmutz J."/>
            <person name="Rokhsar D."/>
        </authorList>
    </citation>
    <scope>NUCLEOTIDE SEQUENCE</scope>
</reference>